<name>A0A382Q3W4_9ZZZZ</name>
<organism evidence="1">
    <name type="scientific">marine metagenome</name>
    <dbReference type="NCBI Taxonomy" id="408172"/>
    <lineage>
        <taxon>unclassified sequences</taxon>
        <taxon>metagenomes</taxon>
        <taxon>ecological metagenomes</taxon>
    </lineage>
</organism>
<dbReference type="AlphaFoldDB" id="A0A382Q3W4"/>
<gene>
    <name evidence="1" type="ORF">METZ01_LOCUS333118</name>
</gene>
<reference evidence="1" key="1">
    <citation type="submission" date="2018-05" db="EMBL/GenBank/DDBJ databases">
        <authorList>
            <person name="Lanie J.A."/>
            <person name="Ng W.-L."/>
            <person name="Kazmierczak K.M."/>
            <person name="Andrzejewski T.M."/>
            <person name="Davidsen T.M."/>
            <person name="Wayne K.J."/>
            <person name="Tettelin H."/>
            <person name="Glass J.I."/>
            <person name="Rusch D."/>
            <person name="Podicherti R."/>
            <person name="Tsui H.-C.T."/>
            <person name="Winkler M.E."/>
        </authorList>
    </citation>
    <scope>NUCLEOTIDE SEQUENCE</scope>
</reference>
<accession>A0A382Q3W4</accession>
<protein>
    <submittedName>
        <fullName evidence="1">Uncharacterized protein</fullName>
    </submittedName>
</protein>
<sequence>MILGLMTQIISSTSFCIFIGLIQPKNTIVLNFIVFFESQCL</sequence>
<proteinExistence type="predicted"/>
<evidence type="ECO:0000313" key="1">
    <source>
        <dbReference type="EMBL" id="SVC80264.1"/>
    </source>
</evidence>
<dbReference type="EMBL" id="UINC01111789">
    <property type="protein sequence ID" value="SVC80264.1"/>
    <property type="molecule type" value="Genomic_DNA"/>
</dbReference>